<keyword evidence="4" id="KW-1185">Reference proteome</keyword>
<accession>A0ABX7R7V5</accession>
<dbReference type="RefSeq" id="WP_207526956.1">
    <property type="nucleotide sequence ID" value="NZ_CP071517.1"/>
</dbReference>
<feature type="compositionally biased region" description="Polar residues" evidence="1">
    <location>
        <begin position="529"/>
        <end position="548"/>
    </location>
</feature>
<protein>
    <submittedName>
        <fullName evidence="3">DUF3300 domain-containing protein</fullName>
    </submittedName>
</protein>
<evidence type="ECO:0000256" key="2">
    <source>
        <dbReference type="SAM" id="SignalP"/>
    </source>
</evidence>
<organism evidence="3 4">
    <name type="scientific">Lysobacter arenosi</name>
    <dbReference type="NCBI Taxonomy" id="2795387"/>
    <lineage>
        <taxon>Bacteria</taxon>
        <taxon>Pseudomonadati</taxon>
        <taxon>Pseudomonadota</taxon>
        <taxon>Gammaproteobacteria</taxon>
        <taxon>Lysobacterales</taxon>
        <taxon>Lysobacteraceae</taxon>
        <taxon>Lysobacter</taxon>
    </lineage>
</organism>
<feature type="compositionally biased region" description="Low complexity" evidence="1">
    <location>
        <begin position="415"/>
        <end position="435"/>
    </location>
</feature>
<feature type="compositionally biased region" description="Low complexity" evidence="1">
    <location>
        <begin position="490"/>
        <end position="528"/>
    </location>
</feature>
<feature type="region of interest" description="Disordered" evidence="1">
    <location>
        <begin position="23"/>
        <end position="58"/>
    </location>
</feature>
<keyword evidence="2" id="KW-0732">Signal</keyword>
<name>A0ABX7R7V5_9GAMM</name>
<proteinExistence type="predicted"/>
<evidence type="ECO:0000256" key="1">
    <source>
        <dbReference type="SAM" id="MobiDB-lite"/>
    </source>
</evidence>
<evidence type="ECO:0000313" key="3">
    <source>
        <dbReference type="EMBL" id="QSX74070.1"/>
    </source>
</evidence>
<feature type="compositionally biased region" description="Gly residues" evidence="1">
    <location>
        <begin position="198"/>
        <end position="207"/>
    </location>
</feature>
<feature type="compositionally biased region" description="Basic and acidic residues" evidence="1">
    <location>
        <begin position="382"/>
        <end position="414"/>
    </location>
</feature>
<feature type="region of interest" description="Disordered" evidence="1">
    <location>
        <begin position="338"/>
        <end position="588"/>
    </location>
</feature>
<dbReference type="PROSITE" id="PS51257">
    <property type="entry name" value="PROKAR_LIPOPROTEIN"/>
    <property type="match status" value="1"/>
</dbReference>
<dbReference type="InterPro" id="IPR021728">
    <property type="entry name" value="DUF3300"/>
</dbReference>
<dbReference type="EMBL" id="CP071517">
    <property type="protein sequence ID" value="QSX74070.1"/>
    <property type="molecule type" value="Genomic_DNA"/>
</dbReference>
<feature type="region of interest" description="Disordered" evidence="1">
    <location>
        <begin position="186"/>
        <end position="210"/>
    </location>
</feature>
<feature type="compositionally biased region" description="Low complexity" evidence="1">
    <location>
        <begin position="186"/>
        <end position="197"/>
    </location>
</feature>
<feature type="chain" id="PRO_5045265829" evidence="2">
    <location>
        <begin position="29"/>
        <end position="588"/>
    </location>
</feature>
<reference evidence="3 4" key="1">
    <citation type="submission" date="2021-02" db="EMBL/GenBank/DDBJ databases">
        <title>Lysobacter arenosi sp. nov., isolated from soil of gangwondo yeongwol, south Korea.</title>
        <authorList>
            <person name="Kim K.R."/>
            <person name="Kim K.H."/>
            <person name="Jeon C.O."/>
        </authorList>
    </citation>
    <scope>NUCLEOTIDE SEQUENCE [LARGE SCALE GENOMIC DNA]</scope>
    <source>
        <strain evidence="3 4">R7</strain>
    </source>
</reference>
<dbReference type="PANTHER" id="PTHR40269">
    <property type="entry name" value="OUTER MEMBRANE PROTEIN-RELATED"/>
    <property type="match status" value="1"/>
</dbReference>
<feature type="signal peptide" evidence="2">
    <location>
        <begin position="1"/>
        <end position="28"/>
    </location>
</feature>
<dbReference type="Proteomes" id="UP000663400">
    <property type="component" value="Chromosome"/>
</dbReference>
<sequence length="588" mass="62514">MRNHRRIGLLMVLLSLAACSGDKTPAPAATAPAPAPAAPAATPPPATTPAAAPASTSFSKEELDQMVAPIALYPDPLLAQVLMAATYPGNVADAAAWSKANPNAKGDDAVKQVASQPWDPSVQALVAFPQALDSLGQDPAWVQRLGDAFLAQPNEVMDAVQRLRRQAQAAGNLSSNQYQNVTVQAAPTGPAPAAAPSDGGGGGGGGTTIIQEPQPQQTIIIEPSDPEVVYVPSYNPTTVYGSWAYPSYPPAYYPPSPGYYAGSALMAGLAFGTGIAVTNALWGDCDWGGGWGGGDVDIDVNRYNNINTNRQINNSNWQHNSLNRDGVPYRDNANRERYGRQLDGAQNRNQFRGDDPGRADARNRARSSMENRGIGSPAGSNREARDRAQAANRDLRNNPQARERLEGGGARDRAQGAGQSRDAQRQRAQSAAQQHASRDRSKPTDLGGNRPDAAKDLASRDRSQNADRERARAAAGGGAGNRSQADRQRAQQTAQNRQAQNRQRPQQSNNQARQQARSQQASRQAPRNNAMSGARNPQQSRQQANRGHSSQASARRPQQSRGGGGGGGHQVQRQSRPPQRQGGGGHRR</sequence>
<evidence type="ECO:0000313" key="4">
    <source>
        <dbReference type="Proteomes" id="UP000663400"/>
    </source>
</evidence>
<feature type="compositionally biased region" description="Low complexity" evidence="1">
    <location>
        <begin position="570"/>
        <end position="580"/>
    </location>
</feature>
<gene>
    <name evidence="3" type="ORF">HIV01_012710</name>
</gene>
<feature type="compositionally biased region" description="Low complexity" evidence="1">
    <location>
        <begin position="549"/>
        <end position="560"/>
    </location>
</feature>
<feature type="compositionally biased region" description="Basic and acidic residues" evidence="1">
    <location>
        <begin position="351"/>
        <end position="369"/>
    </location>
</feature>
<feature type="compositionally biased region" description="Basic and acidic residues" evidence="1">
    <location>
        <begin position="452"/>
        <end position="472"/>
    </location>
</feature>
<dbReference type="PANTHER" id="PTHR40269:SF1">
    <property type="entry name" value="OUTER MEMBRANE PROTEIN"/>
    <property type="match status" value="1"/>
</dbReference>
<dbReference type="Pfam" id="PF11737">
    <property type="entry name" value="DUF3300"/>
    <property type="match status" value="1"/>
</dbReference>
<feature type="compositionally biased region" description="Pro residues" evidence="1">
    <location>
        <begin position="33"/>
        <end position="47"/>
    </location>
</feature>